<feature type="region of interest" description="Disordered" evidence="6">
    <location>
        <begin position="214"/>
        <end position="251"/>
    </location>
</feature>
<keyword evidence="7" id="KW-0472">Membrane</keyword>
<evidence type="ECO:0000256" key="6">
    <source>
        <dbReference type="SAM" id="MobiDB-lite"/>
    </source>
</evidence>
<dbReference type="GO" id="GO:0004674">
    <property type="term" value="F:protein serine/threonine kinase activity"/>
    <property type="evidence" value="ECO:0007669"/>
    <property type="project" value="UniProtKB-KW"/>
</dbReference>
<evidence type="ECO:0000259" key="8">
    <source>
        <dbReference type="PROSITE" id="PS50011"/>
    </source>
</evidence>
<dbReference type="InterPro" id="IPR011009">
    <property type="entry name" value="Kinase-like_dom_sf"/>
</dbReference>
<dbReference type="Proteomes" id="UP000541810">
    <property type="component" value="Unassembled WGS sequence"/>
</dbReference>
<comment type="caution">
    <text evidence="9">The sequence shown here is derived from an EMBL/GenBank/DDBJ whole genome shotgun (WGS) entry which is preliminary data.</text>
</comment>
<dbReference type="SUPFAM" id="SSF56112">
    <property type="entry name" value="Protein kinase-like (PK-like)"/>
    <property type="match status" value="1"/>
</dbReference>
<sequence>MSEHDPTQPPTPPATPEMSDDDLEVTRDDTPRPTPPRPEMSAADETVDTSGDPSSRSRSHGSLPPLPAPPADAPTVPGYHLLHKLGEGGMGVVWKAVQLATRREVALKLLSAAAFGSDTARQRFQREVELAARLEHPFIARVYDSSSATSSATPGVVYYAMELVPGLDLETHVRSQGLKPKAILRLMRDVCLGVQHAHQRGVIHRDLKPSNILVVPGDTNLSATKPRAERSEAPDTTPSQGPSQSTHPTPKIVDFGLAKTTTPEDGQVTLSHVGQVAGTPAYMSPEQAAGKTDAIDTRTDVYALGVILYRLLTGKYPHDTSVSFTDLLRHITEDEVVRPRAVSEDASKIIDRELETLLLKALDKDPDRRYDNAGALAADLDNYLNDLPLIAKVPTTGYVIRKQLHRHRKAVAVAGVVGLLMLGGVGAGIGWLYQRPYKLRVDSNPAGGLLRINDVLKPGCGVTPCYVELPRGTHKIEVVLPNHYQPEPRYVEIEWGQPVMNVAEPLALQPDFRSVMFTTEPAHAHVQIRKENTGKVVTTLDTPGLAELPHGRYTMHFANSDGEFDSKGETLAVAGDFKPLKVHRAVE</sequence>
<dbReference type="PANTHER" id="PTHR43289:SF30">
    <property type="entry name" value="NON-SPECIFIC SERINE_THREONINE PROTEIN KINASE"/>
    <property type="match status" value="1"/>
</dbReference>
<dbReference type="CDD" id="cd14014">
    <property type="entry name" value="STKc_PknB_like"/>
    <property type="match status" value="1"/>
</dbReference>
<dbReference type="AlphaFoldDB" id="A0A7X0H7P2"/>
<reference evidence="9 10" key="1">
    <citation type="submission" date="2020-08" db="EMBL/GenBank/DDBJ databases">
        <title>Genomic Encyclopedia of Type Strains, Phase IV (KMG-IV): sequencing the most valuable type-strain genomes for metagenomic binning, comparative biology and taxonomic classification.</title>
        <authorList>
            <person name="Goeker M."/>
        </authorList>
    </citation>
    <scope>NUCLEOTIDE SEQUENCE [LARGE SCALE GENOMIC DNA]</scope>
    <source>
        <strain evidence="9 10">DSM 103725</strain>
    </source>
</reference>
<protein>
    <submittedName>
        <fullName evidence="9">Serine/threonine protein kinase</fullName>
    </submittedName>
</protein>
<keyword evidence="10" id="KW-1185">Reference proteome</keyword>
<dbReference type="PANTHER" id="PTHR43289">
    <property type="entry name" value="MITOGEN-ACTIVATED PROTEIN KINASE KINASE KINASE 20-RELATED"/>
    <property type="match status" value="1"/>
</dbReference>
<dbReference type="Gene3D" id="1.10.510.10">
    <property type="entry name" value="Transferase(Phosphotransferase) domain 1"/>
    <property type="match status" value="1"/>
</dbReference>
<evidence type="ECO:0000313" key="9">
    <source>
        <dbReference type="EMBL" id="MBB6429636.1"/>
    </source>
</evidence>
<gene>
    <name evidence="9" type="ORF">HNQ40_001442</name>
</gene>
<dbReference type="GO" id="GO:0005524">
    <property type="term" value="F:ATP binding"/>
    <property type="evidence" value="ECO:0007669"/>
    <property type="project" value="UniProtKB-UniRule"/>
</dbReference>
<evidence type="ECO:0000256" key="7">
    <source>
        <dbReference type="SAM" id="Phobius"/>
    </source>
</evidence>
<dbReference type="InterPro" id="IPR008271">
    <property type="entry name" value="Ser/Thr_kinase_AS"/>
</dbReference>
<keyword evidence="4 5" id="KW-0067">ATP-binding</keyword>
<dbReference type="Pfam" id="PF00069">
    <property type="entry name" value="Pkinase"/>
    <property type="match status" value="1"/>
</dbReference>
<keyword evidence="7" id="KW-0812">Transmembrane</keyword>
<name>A0A7X0H7P2_9BACT</name>
<evidence type="ECO:0000256" key="4">
    <source>
        <dbReference type="ARBA" id="ARBA00022840"/>
    </source>
</evidence>
<dbReference type="Gene3D" id="3.30.200.20">
    <property type="entry name" value="Phosphorylase Kinase, domain 1"/>
    <property type="match status" value="1"/>
</dbReference>
<proteinExistence type="predicted"/>
<dbReference type="PROSITE" id="PS00108">
    <property type="entry name" value="PROTEIN_KINASE_ST"/>
    <property type="match status" value="1"/>
</dbReference>
<dbReference type="EMBL" id="JACHGY010000001">
    <property type="protein sequence ID" value="MBB6429636.1"/>
    <property type="molecule type" value="Genomic_DNA"/>
</dbReference>
<keyword evidence="7" id="KW-1133">Transmembrane helix</keyword>
<evidence type="ECO:0000313" key="10">
    <source>
        <dbReference type="Proteomes" id="UP000541810"/>
    </source>
</evidence>
<dbReference type="RefSeq" id="WP_184677208.1">
    <property type="nucleotide sequence ID" value="NZ_JACHGY010000001.1"/>
</dbReference>
<feature type="domain" description="Protein kinase" evidence="8">
    <location>
        <begin position="79"/>
        <end position="384"/>
    </location>
</feature>
<evidence type="ECO:0000256" key="1">
    <source>
        <dbReference type="ARBA" id="ARBA00022679"/>
    </source>
</evidence>
<keyword evidence="9" id="KW-0723">Serine/threonine-protein kinase</keyword>
<feature type="region of interest" description="Disordered" evidence="6">
    <location>
        <begin position="1"/>
        <end position="75"/>
    </location>
</feature>
<dbReference type="SMART" id="SM00220">
    <property type="entry name" value="S_TKc"/>
    <property type="match status" value="1"/>
</dbReference>
<dbReference type="PROSITE" id="PS50011">
    <property type="entry name" value="PROTEIN_KINASE_DOM"/>
    <property type="match status" value="1"/>
</dbReference>
<dbReference type="InterPro" id="IPR000719">
    <property type="entry name" value="Prot_kinase_dom"/>
</dbReference>
<accession>A0A7X0H7P2</accession>
<dbReference type="InterPro" id="IPR017441">
    <property type="entry name" value="Protein_kinase_ATP_BS"/>
</dbReference>
<keyword evidence="3 9" id="KW-0418">Kinase</keyword>
<evidence type="ECO:0000256" key="2">
    <source>
        <dbReference type="ARBA" id="ARBA00022741"/>
    </source>
</evidence>
<feature type="compositionally biased region" description="Polar residues" evidence="6">
    <location>
        <begin position="234"/>
        <end position="248"/>
    </location>
</feature>
<dbReference type="PROSITE" id="PS00107">
    <property type="entry name" value="PROTEIN_KINASE_ATP"/>
    <property type="match status" value="1"/>
</dbReference>
<evidence type="ECO:0000256" key="3">
    <source>
        <dbReference type="ARBA" id="ARBA00022777"/>
    </source>
</evidence>
<feature type="binding site" evidence="5">
    <location>
        <position position="108"/>
    </location>
    <ligand>
        <name>ATP</name>
        <dbReference type="ChEBI" id="CHEBI:30616"/>
    </ligand>
</feature>
<keyword evidence="1" id="KW-0808">Transferase</keyword>
<keyword evidence="2 5" id="KW-0547">Nucleotide-binding</keyword>
<feature type="transmembrane region" description="Helical" evidence="7">
    <location>
        <begin position="410"/>
        <end position="433"/>
    </location>
</feature>
<organism evidence="9 10">
    <name type="scientific">Algisphaera agarilytica</name>
    <dbReference type="NCBI Taxonomy" id="1385975"/>
    <lineage>
        <taxon>Bacteria</taxon>
        <taxon>Pseudomonadati</taxon>
        <taxon>Planctomycetota</taxon>
        <taxon>Phycisphaerae</taxon>
        <taxon>Phycisphaerales</taxon>
        <taxon>Phycisphaeraceae</taxon>
        <taxon>Algisphaera</taxon>
    </lineage>
</organism>
<evidence type="ECO:0000256" key="5">
    <source>
        <dbReference type="PROSITE-ProRule" id="PRU10141"/>
    </source>
</evidence>